<sequence>MKGNVNGRLQTRDLHNGFPAYSPDLPPKTEAERPLHAPQKPQVVFCILKEEVSLDHGRRRDISSKSMKLMKKNCNERKFISDINVLKMAVRASQMNQKSGRPLTSTTDLNIGQVRDLIVADIKITIDNISKILGISYGSCQKIGEHLNMKKTLWLFCSTKFNRSTKRNQIINLQRFN</sequence>
<dbReference type="Proteomes" id="UP001235939">
    <property type="component" value="Chromosome 06"/>
</dbReference>
<gene>
    <name evidence="2" type="ORF">LAZ67_6003327</name>
</gene>
<evidence type="ECO:0000256" key="1">
    <source>
        <dbReference type="SAM" id="MobiDB-lite"/>
    </source>
</evidence>
<evidence type="ECO:0000313" key="3">
    <source>
        <dbReference type="Proteomes" id="UP001235939"/>
    </source>
</evidence>
<protein>
    <submittedName>
        <fullName evidence="2">Uncharacterized protein</fullName>
    </submittedName>
</protein>
<reference evidence="2 3" key="1">
    <citation type="submission" date="2022-01" db="EMBL/GenBank/DDBJ databases">
        <title>A chromosomal length assembly of Cordylochernes scorpioides.</title>
        <authorList>
            <person name="Zeh D."/>
            <person name="Zeh J."/>
        </authorList>
    </citation>
    <scope>NUCLEOTIDE SEQUENCE [LARGE SCALE GENOMIC DNA]</scope>
    <source>
        <strain evidence="2">IN4F17</strain>
        <tissue evidence="2">Whole Body</tissue>
    </source>
</reference>
<feature type="region of interest" description="Disordered" evidence="1">
    <location>
        <begin position="1"/>
        <end position="35"/>
    </location>
</feature>
<evidence type="ECO:0000313" key="2">
    <source>
        <dbReference type="EMBL" id="UYV69362.1"/>
    </source>
</evidence>
<proteinExistence type="predicted"/>
<organism evidence="2 3">
    <name type="scientific">Cordylochernes scorpioides</name>
    <dbReference type="NCBI Taxonomy" id="51811"/>
    <lineage>
        <taxon>Eukaryota</taxon>
        <taxon>Metazoa</taxon>
        <taxon>Ecdysozoa</taxon>
        <taxon>Arthropoda</taxon>
        <taxon>Chelicerata</taxon>
        <taxon>Arachnida</taxon>
        <taxon>Pseudoscorpiones</taxon>
        <taxon>Cheliferoidea</taxon>
        <taxon>Chernetidae</taxon>
        <taxon>Cordylochernes</taxon>
    </lineage>
</organism>
<dbReference type="EMBL" id="CP092868">
    <property type="protein sequence ID" value="UYV69362.1"/>
    <property type="molecule type" value="Genomic_DNA"/>
</dbReference>
<keyword evidence="3" id="KW-1185">Reference proteome</keyword>
<name>A0ABY6KNF9_9ARAC</name>
<accession>A0ABY6KNF9</accession>